<gene>
    <name evidence="1" type="ORF">WN55_05529</name>
</gene>
<accession>A0A154PMV4</accession>
<dbReference type="Proteomes" id="UP000076502">
    <property type="component" value="Unassembled WGS sequence"/>
</dbReference>
<dbReference type="AlphaFoldDB" id="A0A154PMV4"/>
<dbReference type="EMBL" id="KQ434992">
    <property type="protein sequence ID" value="KZC13196.1"/>
    <property type="molecule type" value="Genomic_DNA"/>
</dbReference>
<reference evidence="1 2" key="1">
    <citation type="submission" date="2015-07" db="EMBL/GenBank/DDBJ databases">
        <title>The genome of Dufourea novaeangliae.</title>
        <authorList>
            <person name="Pan H."/>
            <person name="Kapheim K."/>
        </authorList>
    </citation>
    <scope>NUCLEOTIDE SEQUENCE [LARGE SCALE GENOMIC DNA]</scope>
    <source>
        <strain evidence="1">0120121106</strain>
        <tissue evidence="1">Whole body</tissue>
    </source>
</reference>
<protein>
    <recommendedName>
        <fullName evidence="3">PiggyBac transposable element-derived protein domain-containing protein</fullName>
    </recommendedName>
</protein>
<sequence length="137" mass="16538">MGGVDESDKMLYTYLDERRTVKYWKKVAFNIMNRMVLNAYIIYKERVDNRAMTRLDFISQIIVDIEHEWMKEKRARVFQHDCLNENTFGLVKLPQRNLRYCAVCSTKNKRKRSHLICVQCQKGVHPTCFHKHQCFKF</sequence>
<evidence type="ECO:0008006" key="3">
    <source>
        <dbReference type="Google" id="ProtNLM"/>
    </source>
</evidence>
<dbReference type="InterPro" id="IPR013083">
    <property type="entry name" value="Znf_RING/FYVE/PHD"/>
</dbReference>
<dbReference type="PANTHER" id="PTHR46599:SF3">
    <property type="entry name" value="PIGGYBAC TRANSPOSABLE ELEMENT-DERIVED PROTEIN 4"/>
    <property type="match status" value="1"/>
</dbReference>
<name>A0A154PMV4_DUFNO</name>
<organism evidence="1 2">
    <name type="scientific">Dufourea novaeangliae</name>
    <name type="common">Sweat bee</name>
    <dbReference type="NCBI Taxonomy" id="178035"/>
    <lineage>
        <taxon>Eukaryota</taxon>
        <taxon>Metazoa</taxon>
        <taxon>Ecdysozoa</taxon>
        <taxon>Arthropoda</taxon>
        <taxon>Hexapoda</taxon>
        <taxon>Insecta</taxon>
        <taxon>Pterygota</taxon>
        <taxon>Neoptera</taxon>
        <taxon>Endopterygota</taxon>
        <taxon>Hymenoptera</taxon>
        <taxon>Apocrita</taxon>
        <taxon>Aculeata</taxon>
        <taxon>Apoidea</taxon>
        <taxon>Anthophila</taxon>
        <taxon>Halictidae</taxon>
        <taxon>Rophitinae</taxon>
        <taxon>Dufourea</taxon>
    </lineage>
</organism>
<evidence type="ECO:0000313" key="2">
    <source>
        <dbReference type="Proteomes" id="UP000076502"/>
    </source>
</evidence>
<evidence type="ECO:0000313" key="1">
    <source>
        <dbReference type="EMBL" id="KZC13196.1"/>
    </source>
</evidence>
<proteinExistence type="predicted"/>
<keyword evidence="2" id="KW-1185">Reference proteome</keyword>
<dbReference type="STRING" id="178035.A0A154PMV4"/>
<dbReference type="Gene3D" id="3.30.40.10">
    <property type="entry name" value="Zinc/RING finger domain, C3HC4 (zinc finger)"/>
    <property type="match status" value="1"/>
</dbReference>
<dbReference type="PANTHER" id="PTHR46599">
    <property type="entry name" value="PIGGYBAC TRANSPOSABLE ELEMENT-DERIVED PROTEIN 4"/>
    <property type="match status" value="1"/>
</dbReference>